<dbReference type="GO" id="GO:0016020">
    <property type="term" value="C:membrane"/>
    <property type="evidence" value="ECO:0007669"/>
    <property type="project" value="UniProtKB-SubCell"/>
</dbReference>
<dbReference type="GO" id="GO:0008233">
    <property type="term" value="F:peptidase activity"/>
    <property type="evidence" value="ECO:0007669"/>
    <property type="project" value="UniProtKB-KW"/>
</dbReference>
<feature type="transmembrane region" description="Helical" evidence="7">
    <location>
        <begin position="7"/>
        <end position="27"/>
    </location>
</feature>
<dbReference type="CDD" id="cd03405">
    <property type="entry name" value="SPFH_HflC"/>
    <property type="match status" value="1"/>
</dbReference>
<reference evidence="10" key="1">
    <citation type="submission" date="2018-07" db="EMBL/GenBank/DDBJ databases">
        <title>Genome sequencing of Paracoccus sp. SC2-6.</title>
        <authorList>
            <person name="Heo J."/>
            <person name="Kim S.-J."/>
            <person name="Kwon S.-W."/>
        </authorList>
    </citation>
    <scope>NUCLEOTIDE SEQUENCE [LARGE SCALE GENOMIC DNA]</scope>
    <source>
        <strain evidence="10">SC2-6</strain>
    </source>
</reference>
<dbReference type="AlphaFoldDB" id="A0A344PKG2"/>
<dbReference type="InterPro" id="IPR036013">
    <property type="entry name" value="Band_7/SPFH_dom_sf"/>
</dbReference>
<dbReference type="SUPFAM" id="SSF117892">
    <property type="entry name" value="Band 7/SPFH domain"/>
    <property type="match status" value="1"/>
</dbReference>
<comment type="similarity">
    <text evidence="2">Belongs to the band 7/mec-2 family. HflC subfamily.</text>
</comment>
<evidence type="ECO:0000256" key="4">
    <source>
        <dbReference type="ARBA" id="ARBA00022989"/>
    </source>
</evidence>
<keyword evidence="10" id="KW-1185">Reference proteome</keyword>
<dbReference type="Pfam" id="PF01145">
    <property type="entry name" value="Band_7"/>
    <property type="match status" value="1"/>
</dbReference>
<dbReference type="Gene3D" id="3.30.479.30">
    <property type="entry name" value="Band 7 domain"/>
    <property type="match status" value="1"/>
</dbReference>
<dbReference type="SMART" id="SM00244">
    <property type="entry name" value="PHB"/>
    <property type="match status" value="1"/>
</dbReference>
<keyword evidence="3 7" id="KW-0812">Transmembrane</keyword>
<dbReference type="InterPro" id="IPR001107">
    <property type="entry name" value="Band_7"/>
</dbReference>
<evidence type="ECO:0000256" key="5">
    <source>
        <dbReference type="ARBA" id="ARBA00023136"/>
    </source>
</evidence>
<dbReference type="EMBL" id="CP030918">
    <property type="protein sequence ID" value="AXC49867.1"/>
    <property type="molecule type" value="Genomic_DNA"/>
</dbReference>
<dbReference type="InterPro" id="IPR010200">
    <property type="entry name" value="HflC"/>
</dbReference>
<keyword evidence="4 7" id="KW-1133">Transmembrane helix</keyword>
<sequence>MRRILSNLALPLVIVVAILVMTTIYIVDVRQTALVLRFGEVVAIRTTPGLGMKLPLVDRVVKYDARILGLPTEPMEVTPADDRRLVVDAFARWQITDAVRFRRAVGDGGITFAEQRLSGILTNAIRGVLGSVPSTNVLSNDRTALMNQIRDAAKSEAEALGITIIDVRLTRTDLPQQNLAATYARMRAEREREAADERARGGEEAQRVRATADRTVVELTSDARRKAEVVRGEADAARNAIYARAFGRDPEFFAFTRSMTAYERALNAETSSMVMQPDGEFFSYLRGDRANGAAPVALPPPSGEAPAVTPPAAEGTPAAAEPTAATEASPPAATTPETPAGSGAAAPVPAAEAPVVAPADPAAATPAPAN</sequence>
<keyword evidence="5 7" id="KW-0472">Membrane</keyword>
<protein>
    <submittedName>
        <fullName evidence="9">Protease modulator HflC</fullName>
    </submittedName>
</protein>
<dbReference type="PANTHER" id="PTHR42911:SF1">
    <property type="entry name" value="MODULATOR OF FTSH PROTEASE HFLC"/>
    <property type="match status" value="1"/>
</dbReference>
<dbReference type="Proteomes" id="UP000252023">
    <property type="component" value="Chromosome"/>
</dbReference>
<feature type="compositionally biased region" description="Low complexity" evidence="6">
    <location>
        <begin position="304"/>
        <end position="370"/>
    </location>
</feature>
<evidence type="ECO:0000256" key="2">
    <source>
        <dbReference type="ARBA" id="ARBA00007862"/>
    </source>
</evidence>
<feature type="domain" description="Band 7" evidence="8">
    <location>
        <begin position="22"/>
        <end position="186"/>
    </location>
</feature>
<evidence type="ECO:0000259" key="8">
    <source>
        <dbReference type="SMART" id="SM00244"/>
    </source>
</evidence>
<feature type="region of interest" description="Disordered" evidence="6">
    <location>
        <begin position="293"/>
        <end position="370"/>
    </location>
</feature>
<evidence type="ECO:0000256" key="3">
    <source>
        <dbReference type="ARBA" id="ARBA00022692"/>
    </source>
</evidence>
<dbReference type="KEGG" id="pars:DRW48_09355"/>
<organism evidence="9 10">
    <name type="scientific">Paracoccus suum</name>
    <dbReference type="NCBI Taxonomy" id="2259340"/>
    <lineage>
        <taxon>Bacteria</taxon>
        <taxon>Pseudomonadati</taxon>
        <taxon>Pseudomonadota</taxon>
        <taxon>Alphaproteobacteria</taxon>
        <taxon>Rhodobacterales</taxon>
        <taxon>Paracoccaceae</taxon>
        <taxon>Paracoccus</taxon>
    </lineage>
</organism>
<dbReference type="OrthoDB" id="9812991at2"/>
<keyword evidence="9" id="KW-0378">Hydrolase</keyword>
<accession>A0A344PKG2</accession>
<name>A0A344PKG2_9RHOB</name>
<evidence type="ECO:0000256" key="1">
    <source>
        <dbReference type="ARBA" id="ARBA00004167"/>
    </source>
</evidence>
<dbReference type="RefSeq" id="WP_114076186.1">
    <property type="nucleotide sequence ID" value="NZ_CP030918.1"/>
</dbReference>
<evidence type="ECO:0000256" key="7">
    <source>
        <dbReference type="SAM" id="Phobius"/>
    </source>
</evidence>
<evidence type="ECO:0000313" key="10">
    <source>
        <dbReference type="Proteomes" id="UP000252023"/>
    </source>
</evidence>
<evidence type="ECO:0000313" key="9">
    <source>
        <dbReference type="EMBL" id="AXC49867.1"/>
    </source>
</evidence>
<proteinExistence type="inferred from homology"/>
<gene>
    <name evidence="9" type="ORF">DRW48_09355</name>
</gene>
<evidence type="ECO:0000256" key="6">
    <source>
        <dbReference type="SAM" id="MobiDB-lite"/>
    </source>
</evidence>
<dbReference type="PANTHER" id="PTHR42911">
    <property type="entry name" value="MODULATOR OF FTSH PROTEASE HFLC"/>
    <property type="match status" value="1"/>
</dbReference>
<keyword evidence="9" id="KW-0645">Protease</keyword>
<comment type="subcellular location">
    <subcellularLocation>
        <location evidence="1">Membrane</location>
        <topology evidence="1">Single-pass membrane protein</topology>
    </subcellularLocation>
</comment>
<dbReference type="GO" id="GO:0006508">
    <property type="term" value="P:proteolysis"/>
    <property type="evidence" value="ECO:0007669"/>
    <property type="project" value="UniProtKB-KW"/>
</dbReference>